<reference evidence="2 3" key="1">
    <citation type="submission" date="2024-02" db="EMBL/GenBank/DDBJ databases">
        <title>First report Erwinia aphidicola in onion in Chile.</title>
        <authorList>
            <person name="Valenzuela M."/>
            <person name="Pena M."/>
            <person name="Dutta B."/>
        </authorList>
    </citation>
    <scope>NUCLEOTIDE SEQUENCE [LARGE SCALE GENOMIC DNA]</scope>
    <source>
        <strain evidence="2 3">QCJ3A</strain>
    </source>
</reference>
<evidence type="ECO:0000313" key="2">
    <source>
        <dbReference type="EMBL" id="MEI2683999.1"/>
    </source>
</evidence>
<feature type="signal peptide" evidence="1">
    <location>
        <begin position="1"/>
        <end position="20"/>
    </location>
</feature>
<dbReference type="Proteomes" id="UP001306592">
    <property type="component" value="Unassembled WGS sequence"/>
</dbReference>
<organism evidence="2 3">
    <name type="scientific">Erwinia aphidicola</name>
    <dbReference type="NCBI Taxonomy" id="68334"/>
    <lineage>
        <taxon>Bacteria</taxon>
        <taxon>Pseudomonadati</taxon>
        <taxon>Pseudomonadota</taxon>
        <taxon>Gammaproteobacteria</taxon>
        <taxon>Enterobacterales</taxon>
        <taxon>Erwiniaceae</taxon>
        <taxon>Erwinia</taxon>
    </lineage>
</organism>
<keyword evidence="1" id="KW-0732">Signal</keyword>
<evidence type="ECO:0000256" key="1">
    <source>
        <dbReference type="SAM" id="SignalP"/>
    </source>
</evidence>
<comment type="caution">
    <text evidence="2">The sequence shown here is derived from an EMBL/GenBank/DDBJ whole genome shotgun (WGS) entry which is preliminary data.</text>
</comment>
<gene>
    <name evidence="2" type="ORF">V8N49_20370</name>
</gene>
<proteinExistence type="predicted"/>
<protein>
    <submittedName>
        <fullName evidence="2">Uncharacterized protein</fullName>
    </submittedName>
</protein>
<sequence length="180" mass="19707">MFIPVKWWLTLIAIPAFSSAAVTPDDIQRDIKYFWPAEFSQKIPDADWNTTLANISAGRADWIALAAQLAPVMDRPHAIQLGKALYDALLPYAEDTLAVLAILDKNQHTYPFQQGTGTSCVPPLNKSGDGLLDPQNYEQTRLALLDAGPQGADCLWTMEALAEEVKAVARSKANAKNRGN</sequence>
<dbReference type="RefSeq" id="WP_336203671.1">
    <property type="nucleotide sequence ID" value="NZ_JBANEI010000019.1"/>
</dbReference>
<keyword evidence="3" id="KW-1185">Reference proteome</keyword>
<evidence type="ECO:0000313" key="3">
    <source>
        <dbReference type="Proteomes" id="UP001306592"/>
    </source>
</evidence>
<name>A0ABU8DKG4_ERWAP</name>
<feature type="chain" id="PRO_5046199380" evidence="1">
    <location>
        <begin position="21"/>
        <end position="180"/>
    </location>
</feature>
<accession>A0ABU8DKG4</accession>
<dbReference type="EMBL" id="JBANEI010000019">
    <property type="protein sequence ID" value="MEI2683999.1"/>
    <property type="molecule type" value="Genomic_DNA"/>
</dbReference>